<protein>
    <submittedName>
        <fullName evidence="5">BZIP transcription factor</fullName>
    </submittedName>
</protein>
<evidence type="ECO:0000256" key="1">
    <source>
        <dbReference type="ARBA" id="ARBA00004123"/>
    </source>
</evidence>
<dbReference type="PROSITE" id="PS00036">
    <property type="entry name" value="BZIP_BASIC"/>
    <property type="match status" value="1"/>
</dbReference>
<dbReference type="Pfam" id="PF10297">
    <property type="entry name" value="Hap4_Hap_bind"/>
    <property type="match status" value="1"/>
</dbReference>
<feature type="compositionally biased region" description="Basic and acidic residues" evidence="3">
    <location>
        <begin position="244"/>
        <end position="253"/>
    </location>
</feature>
<dbReference type="PANTHER" id="PTHR40621">
    <property type="entry name" value="TRANSCRIPTION FACTOR KAPC-RELATED"/>
    <property type="match status" value="1"/>
</dbReference>
<dbReference type="InterPro" id="IPR004827">
    <property type="entry name" value="bZIP"/>
</dbReference>
<dbReference type="PROSITE" id="PS50217">
    <property type="entry name" value="BZIP"/>
    <property type="match status" value="1"/>
</dbReference>
<keyword evidence="6" id="KW-1185">Reference proteome</keyword>
<keyword evidence="2" id="KW-0539">Nucleus</keyword>
<dbReference type="PANTHER" id="PTHR40621:SF7">
    <property type="entry name" value="BZIP DOMAIN-CONTAINING PROTEIN"/>
    <property type="match status" value="1"/>
</dbReference>
<feature type="region of interest" description="Disordered" evidence="3">
    <location>
        <begin position="331"/>
        <end position="362"/>
    </location>
</feature>
<dbReference type="GO" id="GO:0000976">
    <property type="term" value="F:transcription cis-regulatory region binding"/>
    <property type="evidence" value="ECO:0007669"/>
    <property type="project" value="InterPro"/>
</dbReference>
<feature type="domain" description="BZIP" evidence="4">
    <location>
        <begin position="37"/>
        <end position="84"/>
    </location>
</feature>
<dbReference type="SUPFAM" id="SSF57959">
    <property type="entry name" value="Leucine zipper domain"/>
    <property type="match status" value="1"/>
</dbReference>
<dbReference type="Proteomes" id="UP001174691">
    <property type="component" value="Unassembled WGS sequence"/>
</dbReference>
<dbReference type="GO" id="GO:0090575">
    <property type="term" value="C:RNA polymerase II transcription regulator complex"/>
    <property type="evidence" value="ECO:0007669"/>
    <property type="project" value="TreeGrafter"/>
</dbReference>
<dbReference type="SMART" id="SM00338">
    <property type="entry name" value="BRLZ"/>
    <property type="match status" value="1"/>
</dbReference>
<evidence type="ECO:0000256" key="3">
    <source>
        <dbReference type="SAM" id="MobiDB-lite"/>
    </source>
</evidence>
<feature type="region of interest" description="Disordered" evidence="3">
    <location>
        <begin position="1"/>
        <end position="58"/>
    </location>
</feature>
<dbReference type="GO" id="GO:0001228">
    <property type="term" value="F:DNA-binding transcription activator activity, RNA polymerase II-specific"/>
    <property type="evidence" value="ECO:0007669"/>
    <property type="project" value="TreeGrafter"/>
</dbReference>
<dbReference type="InterPro" id="IPR050936">
    <property type="entry name" value="AP-1-like"/>
</dbReference>
<dbReference type="InterPro" id="IPR018287">
    <property type="entry name" value="Hap4_TF_heteromerisation"/>
</dbReference>
<dbReference type="EMBL" id="JANBVN010000248">
    <property type="protein sequence ID" value="KAJ9130994.1"/>
    <property type="molecule type" value="Genomic_DNA"/>
</dbReference>
<reference evidence="5" key="1">
    <citation type="submission" date="2022-07" db="EMBL/GenBank/DDBJ databases">
        <title>Fungi with potential for degradation of polypropylene.</title>
        <authorList>
            <person name="Gostincar C."/>
        </authorList>
    </citation>
    <scope>NUCLEOTIDE SEQUENCE</scope>
    <source>
        <strain evidence="5">EXF-13287</strain>
    </source>
</reference>
<accession>A0AA38R8Z0</accession>
<comment type="caution">
    <text evidence="5">The sequence shown here is derived from an EMBL/GenBank/DDBJ whole genome shotgun (WGS) entry which is preliminary data.</text>
</comment>
<feature type="compositionally biased region" description="Polar residues" evidence="3">
    <location>
        <begin position="1"/>
        <end position="19"/>
    </location>
</feature>
<organism evidence="5 6">
    <name type="scientific">Coniochaeta hoffmannii</name>
    <dbReference type="NCBI Taxonomy" id="91930"/>
    <lineage>
        <taxon>Eukaryota</taxon>
        <taxon>Fungi</taxon>
        <taxon>Dikarya</taxon>
        <taxon>Ascomycota</taxon>
        <taxon>Pezizomycotina</taxon>
        <taxon>Sordariomycetes</taxon>
        <taxon>Sordariomycetidae</taxon>
        <taxon>Coniochaetales</taxon>
        <taxon>Coniochaetaceae</taxon>
        <taxon>Coniochaeta</taxon>
    </lineage>
</organism>
<feature type="compositionally biased region" description="Low complexity" evidence="3">
    <location>
        <begin position="331"/>
        <end position="356"/>
    </location>
</feature>
<name>A0AA38R8Z0_9PEZI</name>
<feature type="region of interest" description="Disordered" evidence="3">
    <location>
        <begin position="273"/>
        <end position="304"/>
    </location>
</feature>
<evidence type="ECO:0000256" key="2">
    <source>
        <dbReference type="ARBA" id="ARBA00023242"/>
    </source>
</evidence>
<sequence>MNMGSVMSPSPATQLTMTSKEWVIPPRPKPGRKPATDTPPTKRKAQNRAAQRAFRERRAARVGELEEELAELKEEHKKREEELEDKIRHLEVESETLRSRCQWLQSTLEKERLDRMRQSARAVQTRSEDTGFGSIMPDQVPIQRQSAGQPVAPRPVAQPFSISHIISPPEESPAAVDLTCGSCGPSEPCICASTVITDASVGCGKCTLDSRCACLEALHAETADMPDLKRPMRASSPSSTFAQPDEKRQRLDAAEPTTPMEIDFTAMFSQKNRTVTTKQEPSAQESISIGISTQPQPRDQPQLSVEPKESCGFCSGGGYCVCAEAPTLPTPVTSSLSSSSTTITTTTAMPAQQQTHTPPPSDGDVVIPLTLPPAPMEVTATGAIKLPPFNRQPQSLPQTAARSTCGPGGPGTCDQCLADPVAGLFCRSLAANFERNGGGSGGGCCGGSSASGGCCKQQQAQQQPQQRAEPKTSGEQKLGLSLSCREAYKTLASHRHFDEAAAQIGEWLPRLRAAPAHVAGRQPIEVEAASIMSVLKGFDVRFGRGE</sequence>
<dbReference type="Gene3D" id="1.20.5.170">
    <property type="match status" value="1"/>
</dbReference>
<dbReference type="InterPro" id="IPR046347">
    <property type="entry name" value="bZIP_sf"/>
</dbReference>
<proteinExistence type="predicted"/>
<feature type="region of interest" description="Disordered" evidence="3">
    <location>
        <begin position="228"/>
        <end position="255"/>
    </location>
</feature>
<evidence type="ECO:0000313" key="5">
    <source>
        <dbReference type="EMBL" id="KAJ9130994.1"/>
    </source>
</evidence>
<gene>
    <name evidence="5" type="ORF">NKR19_g9666</name>
</gene>
<dbReference type="AlphaFoldDB" id="A0AA38R8Z0"/>
<evidence type="ECO:0000259" key="4">
    <source>
        <dbReference type="PROSITE" id="PS50217"/>
    </source>
</evidence>
<comment type="subcellular location">
    <subcellularLocation>
        <location evidence="1">Nucleus</location>
    </subcellularLocation>
</comment>
<feature type="compositionally biased region" description="Polar residues" evidence="3">
    <location>
        <begin position="273"/>
        <end position="303"/>
    </location>
</feature>
<evidence type="ECO:0000313" key="6">
    <source>
        <dbReference type="Proteomes" id="UP001174691"/>
    </source>
</evidence>